<evidence type="ECO:0000313" key="1">
    <source>
        <dbReference type="EMBL" id="REC73279.1"/>
    </source>
</evidence>
<accession>A0A3D9D5L3</accession>
<dbReference type="AlphaFoldDB" id="A0A3D9D5L3"/>
<comment type="caution">
    <text evidence="1">The sequence shown here is derived from an EMBL/GenBank/DDBJ whole genome shotgun (WGS) entry which is preliminary data.</text>
</comment>
<dbReference type="InterPro" id="IPR005901">
    <property type="entry name" value="GLPGLI"/>
</dbReference>
<proteinExistence type="predicted"/>
<evidence type="ECO:0000313" key="2">
    <source>
        <dbReference type="Proteomes" id="UP000256326"/>
    </source>
</evidence>
<dbReference type="RefSeq" id="WP_116031635.1">
    <property type="nucleotide sequence ID" value="NZ_JBHLVV010000067.1"/>
</dbReference>
<keyword evidence="2" id="KW-1185">Reference proteome</keyword>
<dbReference type="NCBIfam" id="TIGR01200">
    <property type="entry name" value="GLPGLI"/>
    <property type="match status" value="1"/>
</dbReference>
<dbReference type="Pfam" id="PF09697">
    <property type="entry name" value="Porph_ging"/>
    <property type="match status" value="1"/>
</dbReference>
<sequence length="273" mass="32375">MNIFKLIFILGIFNAFFVKAQTHRFLYHISFKADSLSNDYTKKVSVLDIEKNRVKFFPEDFLIKDSIRIKTGNYNYSYENFDYQLIRYNNSGVNINYATIVPLYYSYTTNDNQDWKIVNETKEVNGLQLQKATTFFGGRHWEAWFSLSFPFQEGPYKFRGLPGLIVELKDDKNQFIFQLAKNVNLSSNFDTSFYLENLNEEKPIKISEEAYKKIKIDNFINPLKDFGDQEVLFKDESGNLTKLNVKDYTKRTQDYLRKYNNPIELDKAIYYPK</sequence>
<dbReference type="Proteomes" id="UP000256326">
    <property type="component" value="Unassembled WGS sequence"/>
</dbReference>
<protein>
    <submittedName>
        <fullName evidence="1">GLPGLI family protein</fullName>
    </submittedName>
</protein>
<gene>
    <name evidence="1" type="ORF">DRF58_00565</name>
</gene>
<reference evidence="1 2" key="1">
    <citation type="journal article" date="2006" name="Int. J. Syst. Evol. Microbiol.">
        <title>Chryseobacterium hispanicum sp. nov., isolated from the drinking water distribution system of Sevilla, Spain.</title>
        <authorList>
            <person name="Gallego V."/>
            <person name="Garcia M.T."/>
            <person name="Ventosa A."/>
        </authorList>
    </citation>
    <scope>NUCLEOTIDE SEQUENCE [LARGE SCALE GENOMIC DNA]</scope>
    <source>
        <strain evidence="1 2">KCTC 22104</strain>
    </source>
</reference>
<name>A0A3D9D5L3_9FLAO</name>
<dbReference type="OrthoDB" id="1440774at2"/>
<dbReference type="EMBL" id="QNUG01000001">
    <property type="protein sequence ID" value="REC73279.1"/>
    <property type="molecule type" value="Genomic_DNA"/>
</dbReference>
<organism evidence="1 2">
    <name type="scientific">Epilithonimonas hispanica</name>
    <dbReference type="NCBI Taxonomy" id="358687"/>
    <lineage>
        <taxon>Bacteria</taxon>
        <taxon>Pseudomonadati</taxon>
        <taxon>Bacteroidota</taxon>
        <taxon>Flavobacteriia</taxon>
        <taxon>Flavobacteriales</taxon>
        <taxon>Weeksellaceae</taxon>
        <taxon>Chryseobacterium group</taxon>
        <taxon>Epilithonimonas</taxon>
    </lineage>
</organism>